<accession>A0A2T5IWD1</accession>
<dbReference type="PROSITE" id="PS51257">
    <property type="entry name" value="PROKAR_LIPOPROTEIN"/>
    <property type="match status" value="1"/>
</dbReference>
<evidence type="ECO:0008006" key="3">
    <source>
        <dbReference type="Google" id="ProtNLM"/>
    </source>
</evidence>
<reference evidence="1 2" key="1">
    <citation type="submission" date="2018-04" db="EMBL/GenBank/DDBJ databases">
        <title>Genomic Encyclopedia of Archaeal and Bacterial Type Strains, Phase II (KMG-II): from individual species to whole genera.</title>
        <authorList>
            <person name="Goeker M."/>
        </authorList>
    </citation>
    <scope>NUCLEOTIDE SEQUENCE [LARGE SCALE GENOMIC DNA]</scope>
    <source>
        <strain evidence="1 2">DSM 5822</strain>
    </source>
</reference>
<gene>
    <name evidence="1" type="ORF">C8N29_11450</name>
</gene>
<dbReference type="RefSeq" id="WP_107866492.1">
    <property type="nucleotide sequence ID" value="NZ_QAON01000014.1"/>
</dbReference>
<dbReference type="EMBL" id="QAON01000014">
    <property type="protein sequence ID" value="PTQ88190.1"/>
    <property type="molecule type" value="Genomic_DNA"/>
</dbReference>
<evidence type="ECO:0000313" key="1">
    <source>
        <dbReference type="EMBL" id="PTQ88190.1"/>
    </source>
</evidence>
<sequence>MKSVYIILSIGLLGCQTPVTLYKPALLDLGNNNHCYNELYSAIAQKLGAPVSISPTVFHDNSRLYLEKQRISANPLTADTASVAKPLLLELQIANQQCRLVSQIVGLNQVLKHCLCKMNE</sequence>
<name>A0A2T5IWD1_9GAMM</name>
<keyword evidence="2" id="KW-1185">Reference proteome</keyword>
<dbReference type="Proteomes" id="UP000244223">
    <property type="component" value="Unassembled WGS sequence"/>
</dbReference>
<comment type="caution">
    <text evidence="1">The sequence shown here is derived from an EMBL/GenBank/DDBJ whole genome shotgun (WGS) entry which is preliminary data.</text>
</comment>
<evidence type="ECO:0000313" key="2">
    <source>
        <dbReference type="Proteomes" id="UP000244223"/>
    </source>
</evidence>
<organism evidence="1 2">
    <name type="scientific">Agitococcus lubricus</name>
    <dbReference type="NCBI Taxonomy" id="1077255"/>
    <lineage>
        <taxon>Bacteria</taxon>
        <taxon>Pseudomonadati</taxon>
        <taxon>Pseudomonadota</taxon>
        <taxon>Gammaproteobacteria</taxon>
        <taxon>Moraxellales</taxon>
        <taxon>Moraxellaceae</taxon>
        <taxon>Agitococcus</taxon>
    </lineage>
</organism>
<proteinExistence type="predicted"/>
<dbReference type="AlphaFoldDB" id="A0A2T5IWD1"/>
<protein>
    <recommendedName>
        <fullName evidence="3">Lipoprotein</fullName>
    </recommendedName>
</protein>